<gene>
    <name evidence="2" type="primary">LOC120275574</name>
</gene>
<evidence type="ECO:0000313" key="2">
    <source>
        <dbReference type="RefSeq" id="XP_039138129.1"/>
    </source>
</evidence>
<dbReference type="GeneID" id="120275574"/>
<proteinExistence type="predicted"/>
<dbReference type="PANTHER" id="PTHR35097">
    <property type="entry name" value="GDSL ESTERASE/LIPASE"/>
    <property type="match status" value="1"/>
</dbReference>
<name>A0AB40CFG0_DIOCR</name>
<reference evidence="2" key="1">
    <citation type="submission" date="2025-08" db="UniProtKB">
        <authorList>
            <consortium name="RefSeq"/>
        </authorList>
    </citation>
    <scope>IDENTIFICATION</scope>
</reference>
<sequence>MGPMAVVGDRIQSLKKSSEGFFKAVLGMPSDSSRRSPIERLKRLQREVFSDVMKLRDRQDKMERMFSFYKSCRGSPFDEVSTHIKGIVDLLNGLLFVDSSQQACDTLHKAGRRIGIDIRFIFETAVRQKDALIAELVTSPSNIGYLGDVLGTPLVLNKVKYTSNINDQLSVIAVPFGARTTDFEIGPGVPQGLPQFGPPLFSERQDCAGGLTFKGSNFAVSSAVLVSQLAPLTSSTADRCCWSTFAQLTYQTYKEMICAVSGIWQMPSRPGQPIKLGPFSIPIGYPKRSLALSDAQGWQPSSSSVTSQATDHHSASSHALMVELSFDESARLGAWIELQRSNPGSHQWGISLSDTPEDEIGWGLLVSRMLEAHSSKSHVEGFLNFRLGKKLTLQPGLLYLTDGNVQTPALLLRSNWVM</sequence>
<dbReference type="RefSeq" id="XP_039138129.1">
    <property type="nucleotide sequence ID" value="XM_039282195.1"/>
</dbReference>
<organism evidence="1 2">
    <name type="scientific">Dioscorea cayennensis subsp. rotundata</name>
    <name type="common">White Guinea yam</name>
    <name type="synonym">Dioscorea rotundata</name>
    <dbReference type="NCBI Taxonomy" id="55577"/>
    <lineage>
        <taxon>Eukaryota</taxon>
        <taxon>Viridiplantae</taxon>
        <taxon>Streptophyta</taxon>
        <taxon>Embryophyta</taxon>
        <taxon>Tracheophyta</taxon>
        <taxon>Spermatophyta</taxon>
        <taxon>Magnoliopsida</taxon>
        <taxon>Liliopsida</taxon>
        <taxon>Dioscoreales</taxon>
        <taxon>Dioscoreaceae</taxon>
        <taxon>Dioscorea</taxon>
    </lineage>
</organism>
<protein>
    <submittedName>
        <fullName evidence="2">Uncharacterized protein LOC120275574 isoform X1</fullName>
    </submittedName>
</protein>
<evidence type="ECO:0000313" key="1">
    <source>
        <dbReference type="Proteomes" id="UP001515500"/>
    </source>
</evidence>
<dbReference type="PANTHER" id="PTHR35097:SF1">
    <property type="entry name" value="GDSL ESTERASE_LIPASE"/>
    <property type="match status" value="1"/>
</dbReference>
<accession>A0AB40CFG0</accession>
<keyword evidence="1" id="KW-1185">Reference proteome</keyword>
<dbReference type="Proteomes" id="UP001515500">
    <property type="component" value="Chromosome 14"/>
</dbReference>
<dbReference type="AlphaFoldDB" id="A0AB40CFG0"/>